<dbReference type="RefSeq" id="WP_134126541.1">
    <property type="nucleotide sequence ID" value="NZ_SODU01000001.1"/>
</dbReference>
<feature type="region of interest" description="Disordered" evidence="2">
    <location>
        <begin position="207"/>
        <end position="232"/>
    </location>
</feature>
<evidence type="ECO:0000256" key="2">
    <source>
        <dbReference type="SAM" id="MobiDB-lite"/>
    </source>
</evidence>
<dbReference type="SUPFAM" id="SSF56349">
    <property type="entry name" value="DNA breaking-rejoining enzymes"/>
    <property type="match status" value="1"/>
</dbReference>
<evidence type="ECO:0000313" key="5">
    <source>
        <dbReference type="Proteomes" id="UP000295060"/>
    </source>
</evidence>
<dbReference type="PROSITE" id="PS51898">
    <property type="entry name" value="TYR_RECOMBINASE"/>
    <property type="match status" value="1"/>
</dbReference>
<evidence type="ECO:0000313" key="4">
    <source>
        <dbReference type="EMBL" id="TDW93460.1"/>
    </source>
</evidence>
<organism evidence="4 5">
    <name type="scientific">Kribbella pratensis</name>
    <dbReference type="NCBI Taxonomy" id="2512112"/>
    <lineage>
        <taxon>Bacteria</taxon>
        <taxon>Bacillati</taxon>
        <taxon>Actinomycetota</taxon>
        <taxon>Actinomycetes</taxon>
        <taxon>Propionibacteriales</taxon>
        <taxon>Kribbellaceae</taxon>
        <taxon>Kribbella</taxon>
    </lineage>
</organism>
<dbReference type="Gene3D" id="1.10.443.10">
    <property type="entry name" value="Intergrase catalytic core"/>
    <property type="match status" value="1"/>
</dbReference>
<dbReference type="Proteomes" id="UP000295060">
    <property type="component" value="Unassembled WGS sequence"/>
</dbReference>
<gene>
    <name evidence="4" type="ORF">EV137_0742</name>
</gene>
<dbReference type="InterPro" id="IPR011010">
    <property type="entry name" value="DNA_brk_join_enz"/>
</dbReference>
<name>A0ABY2FLH2_9ACTN</name>
<proteinExistence type="predicted"/>
<protein>
    <submittedName>
        <fullName evidence="4">Phage integrase family protein</fullName>
    </submittedName>
</protein>
<dbReference type="Pfam" id="PF00589">
    <property type="entry name" value="Phage_integrase"/>
    <property type="match status" value="1"/>
</dbReference>
<reference evidence="4 5" key="1">
    <citation type="submission" date="2019-03" db="EMBL/GenBank/DDBJ databases">
        <title>Genomic Encyclopedia of Type Strains, Phase III (KMG-III): the genomes of soil and plant-associated and newly described type strains.</title>
        <authorList>
            <person name="Whitman W."/>
        </authorList>
    </citation>
    <scope>NUCLEOTIDE SEQUENCE [LARGE SCALE GENOMIC DNA]</scope>
    <source>
        <strain evidence="4 5">VKMAc-2574</strain>
    </source>
</reference>
<dbReference type="InterPro" id="IPR013762">
    <property type="entry name" value="Integrase-like_cat_sf"/>
</dbReference>
<keyword evidence="5" id="KW-1185">Reference proteome</keyword>
<comment type="caution">
    <text evidence="4">The sequence shown here is derived from an EMBL/GenBank/DDBJ whole genome shotgun (WGS) entry which is preliminary data.</text>
</comment>
<keyword evidence="1" id="KW-0233">DNA recombination</keyword>
<dbReference type="EMBL" id="SODU01000001">
    <property type="protein sequence ID" value="TDW93460.1"/>
    <property type="molecule type" value="Genomic_DNA"/>
</dbReference>
<accession>A0ABY2FLH2</accession>
<sequence>MRQGEIFGLAEEDIDFDAMVIHVRRQVKKLGRAFVFALPKNDAERTVSMSEGTARTLREHIEATKPRPYALPWETLGGKPFTVKLVFRWTDDKHIRARTYDELVWKAALAQAGVIPMPGKDARGRRQYTTSRDTGMHALRHYYASITLADGVNIKELAEYLGHGDPGFTLRLYTHMLPSSHERARKAVDARLARLFSTFSDGTVTEQAADRSPTAAWEPDGGIYPEGPGISL</sequence>
<evidence type="ECO:0000256" key="1">
    <source>
        <dbReference type="ARBA" id="ARBA00023172"/>
    </source>
</evidence>
<dbReference type="InterPro" id="IPR002104">
    <property type="entry name" value="Integrase_catalytic"/>
</dbReference>
<evidence type="ECO:0000259" key="3">
    <source>
        <dbReference type="PROSITE" id="PS51898"/>
    </source>
</evidence>
<feature type="domain" description="Tyr recombinase" evidence="3">
    <location>
        <begin position="1"/>
        <end position="189"/>
    </location>
</feature>